<feature type="compositionally biased region" description="Low complexity" evidence="5">
    <location>
        <begin position="817"/>
        <end position="832"/>
    </location>
</feature>
<dbReference type="PANTHER" id="PTHR32075:SF6">
    <property type="entry name" value="ISWI CHROMATIN-REMODELING COMPLEX SUBUNIT YPL216W-RELATED"/>
    <property type="match status" value="1"/>
</dbReference>
<dbReference type="PROSITE" id="PS51136">
    <property type="entry name" value="WAC"/>
    <property type="match status" value="1"/>
</dbReference>
<feature type="compositionally biased region" description="Basic residues" evidence="5">
    <location>
        <begin position="319"/>
        <end position="328"/>
    </location>
</feature>
<feature type="compositionally biased region" description="Low complexity" evidence="5">
    <location>
        <begin position="337"/>
        <end position="346"/>
    </location>
</feature>
<organism evidence="7 8">
    <name type="scientific">Candida tropicalis (strain ATCC MYA-3404 / T1)</name>
    <name type="common">Yeast</name>
    <dbReference type="NCBI Taxonomy" id="294747"/>
    <lineage>
        <taxon>Eukaryota</taxon>
        <taxon>Fungi</taxon>
        <taxon>Dikarya</taxon>
        <taxon>Ascomycota</taxon>
        <taxon>Saccharomycotina</taxon>
        <taxon>Pichiomycetes</taxon>
        <taxon>Debaryomycetaceae</taxon>
        <taxon>Candida/Lodderomyces clade</taxon>
        <taxon>Candida</taxon>
    </lineage>
</organism>
<protein>
    <recommendedName>
        <fullName evidence="6">WAC domain-containing protein</fullName>
    </recommendedName>
</protein>
<dbReference type="OrthoDB" id="332390at2759"/>
<feature type="compositionally biased region" description="Basic and acidic residues" evidence="5">
    <location>
        <begin position="253"/>
        <end position="269"/>
    </location>
</feature>
<evidence type="ECO:0000313" key="7">
    <source>
        <dbReference type="EMBL" id="EER33986.1"/>
    </source>
</evidence>
<feature type="region of interest" description="Disordered" evidence="5">
    <location>
        <begin position="235"/>
        <end position="269"/>
    </location>
</feature>
<feature type="compositionally biased region" description="Acidic residues" evidence="5">
    <location>
        <begin position="967"/>
        <end position="980"/>
    </location>
</feature>
<feature type="compositionally biased region" description="Low complexity" evidence="5">
    <location>
        <begin position="299"/>
        <end position="311"/>
    </location>
</feature>
<evidence type="ECO:0000256" key="1">
    <source>
        <dbReference type="ARBA" id="ARBA00004123"/>
    </source>
</evidence>
<dbReference type="Pfam" id="PF02791">
    <property type="entry name" value="DDT"/>
    <property type="match status" value="1"/>
</dbReference>
<feature type="compositionally biased region" description="Acidic residues" evidence="5">
    <location>
        <begin position="631"/>
        <end position="655"/>
    </location>
</feature>
<feature type="region of interest" description="Disordered" evidence="5">
    <location>
        <begin position="1192"/>
        <end position="1235"/>
    </location>
</feature>
<dbReference type="PANTHER" id="PTHR32075">
    <property type="entry name" value="ISWI CHROMATIN-REMODELING COMPLEX SUBUNIT YPL216W-RELATED"/>
    <property type="match status" value="1"/>
</dbReference>
<proteinExistence type="predicted"/>
<dbReference type="InterPro" id="IPR013136">
    <property type="entry name" value="WSTF_Acf1_Cbp146"/>
</dbReference>
<dbReference type="Pfam" id="PF10537">
    <property type="entry name" value="WAC_Acf1_DNA_bd"/>
    <property type="match status" value="1"/>
</dbReference>
<evidence type="ECO:0000313" key="8">
    <source>
        <dbReference type="Proteomes" id="UP000002037"/>
    </source>
</evidence>
<dbReference type="GO" id="GO:0005634">
    <property type="term" value="C:nucleus"/>
    <property type="evidence" value="ECO:0007669"/>
    <property type="project" value="UniProtKB-SubCell"/>
</dbReference>
<dbReference type="InterPro" id="IPR028941">
    <property type="entry name" value="WHIM2_dom"/>
</dbReference>
<sequence length="1303" mass="151633">MVLYKRKQVKIVPPQDLPEDLDTQVWFIPETKEWFLSYSDYIRRMDYLKTRNFVCEITGNSCLTYFEAMQSEEDEIKEVEKNFPEALREHILRFLQFNRISRLDLLVDKVYQIFKNDYFPGENIYLRGIDNKEPSVKQRGTIREKVQYGQDQPTKYLVVRANDNQQAIVTGHNISRDRNHFTKWLIKTFIKMTMSRSYKVGAPWVVKSKYAKKYGIPTTYPDDLKQFAETTPTGDIIFIQPKKKRGPQPKNPNKAEEAKQKKATTKKERVLTPLAPAPPQHQHQHQHQHELIFNQQLEIQQQQSPDQQQQEQHVEQKQPQKRGRHKQNNKQIKQEQQEQSSKDQPQPILPNISAPPTPPVNIIPFKKKFPTHYIPDAIIKEYEEEEAKGTPSFGLSQFQPTKKNIVDDLQLKFDLQNSKPIPKIFTVPKNAKYWNEQIAEELKKDPEEVKRLSKYGLSSISEALQTWIFINIYHNVLKIDTFTFDDFVYAMGWNSEQFQEHGQCELLDEVWCAVLGAIVSADGTNSKNTKNEYDIDGLNVDIPEEPKSDEEDDEDDDDEEEEEEEEEDEQMKDEDNRGSESESEAKPLDIDEIQSESEENGKKELKKEDEQSEEDKKESKSDKNIEKKEDDNDDNDNEEKDDDEEEDEEEEEKDEPEVTHNAYEVMNHRGTSWDERLRKRNFKDGNWQCILLGILSLVEHVPSYKPIIEKIYHKLAPKDKPCTAISVRNQFYEDLDIDLKFQALSILINLISSSNIVRNNIDECLESSTVLRRNRLDNLKELKGLAETITKANLYINSVLSLHPEVLEQQKQAAADAAAAAASGETATTSEDSQLKQESQKEESQDQPQPQPQPQSQPHGNKKGLNLDIIEMSEPIKAIADADPEFLNQWQAKKEAVGKMVELKEVKREIEQKLSELDCQRVKLLGKDRLYNRYWWFENNGLPNLHSRSNDDDEDDDEENEKKKDDEMGDNDEDEEDDEDEVLGETYLMGRLWVQGPTNNDVFVHFKSDLEEANTFMDVVDTIRLNNEEELFDRENLSDESSNNNKVKNMNFSKIPKELKSAVEEKFSLKVKDNEIVDKDDEKIIDNEGSLMVPVDKITNSQRKAIEEFPDPIMNGSSWRYYDNPDDITKLISWLNPWGKRESILRKELSNAKEAIVSSMEARRKALWINSTPPAELEIEEKINKLNEKLQKLKNPEPEQQEKEAAEDEDVILSGSRKRPKRSTGNRKRQKVTTVEEALEYGEEDDLQRIIEELEEDLVEKKDEREVTRLGEWVNSRARELFDKSLYDGGDKPKSKSHKGKKK</sequence>
<dbReference type="GeneID" id="8298369"/>
<feature type="region of interest" description="Disordered" evidence="5">
    <location>
        <begin position="1282"/>
        <end position="1303"/>
    </location>
</feature>
<feature type="domain" description="WAC" evidence="6">
    <location>
        <begin position="23"/>
        <end position="132"/>
    </location>
</feature>
<name>C5M8T2_CANTT</name>
<feature type="region of interest" description="Disordered" evidence="5">
    <location>
        <begin position="942"/>
        <end position="980"/>
    </location>
</feature>
<evidence type="ECO:0000256" key="5">
    <source>
        <dbReference type="SAM" id="MobiDB-lite"/>
    </source>
</evidence>
<feature type="region of interest" description="Disordered" evidence="5">
    <location>
        <begin position="817"/>
        <end position="863"/>
    </location>
</feature>
<dbReference type="eggNOG" id="KOG1245">
    <property type="taxonomic scope" value="Eukaryota"/>
</dbReference>
<dbReference type="KEGG" id="ctp:CTRG_02804"/>
<dbReference type="Pfam" id="PF15613">
    <property type="entry name" value="WSD"/>
    <property type="match status" value="1"/>
</dbReference>
<feature type="coiled-coil region" evidence="4">
    <location>
        <begin position="893"/>
        <end position="923"/>
    </location>
</feature>
<dbReference type="VEuPathDB" id="FungiDB:CTRG_02804"/>
<feature type="compositionally biased region" description="Basic and acidic residues" evidence="5">
    <location>
        <begin position="833"/>
        <end position="844"/>
    </location>
</feature>
<dbReference type="Proteomes" id="UP000002037">
    <property type="component" value="Unassembled WGS sequence"/>
</dbReference>
<feature type="compositionally biased region" description="Basic and acidic residues" evidence="5">
    <location>
        <begin position="573"/>
        <end position="589"/>
    </location>
</feature>
<dbReference type="EMBL" id="GG692397">
    <property type="protein sequence ID" value="EER33986.1"/>
    <property type="molecule type" value="Genomic_DNA"/>
</dbReference>
<evidence type="ECO:0000256" key="4">
    <source>
        <dbReference type="SAM" id="Coils"/>
    </source>
</evidence>
<keyword evidence="4" id="KW-0175">Coiled coil</keyword>
<feature type="region of interest" description="Disordered" evidence="5">
    <location>
        <begin position="299"/>
        <end position="362"/>
    </location>
</feature>
<evidence type="ECO:0000259" key="6">
    <source>
        <dbReference type="PROSITE" id="PS51136"/>
    </source>
</evidence>
<dbReference type="GO" id="GO:0000785">
    <property type="term" value="C:chromatin"/>
    <property type="evidence" value="ECO:0007669"/>
    <property type="project" value="UniProtKB-ARBA"/>
</dbReference>
<keyword evidence="2 3" id="KW-0539">Nucleus</keyword>
<feature type="region of interest" description="Disordered" evidence="5">
    <location>
        <begin position="523"/>
        <end position="667"/>
    </location>
</feature>
<reference evidence="7 8" key="1">
    <citation type="journal article" date="2009" name="Nature">
        <title>Evolution of pathogenicity and sexual reproduction in eight Candida genomes.</title>
        <authorList>
            <person name="Butler G."/>
            <person name="Rasmussen M.D."/>
            <person name="Lin M.F."/>
            <person name="Santos M.A."/>
            <person name="Sakthikumar S."/>
            <person name="Munro C.A."/>
            <person name="Rheinbay E."/>
            <person name="Grabherr M."/>
            <person name="Forche A."/>
            <person name="Reedy J.L."/>
            <person name="Agrafioti I."/>
            <person name="Arnaud M.B."/>
            <person name="Bates S."/>
            <person name="Brown A.J."/>
            <person name="Brunke S."/>
            <person name="Costanzo M.C."/>
            <person name="Fitzpatrick D.A."/>
            <person name="de Groot P.W."/>
            <person name="Harris D."/>
            <person name="Hoyer L.L."/>
            <person name="Hube B."/>
            <person name="Klis F.M."/>
            <person name="Kodira C."/>
            <person name="Lennard N."/>
            <person name="Logue M.E."/>
            <person name="Martin R."/>
            <person name="Neiman A.M."/>
            <person name="Nikolaou E."/>
            <person name="Quail M.A."/>
            <person name="Quinn J."/>
            <person name="Santos M.C."/>
            <person name="Schmitzberger F.F."/>
            <person name="Sherlock G."/>
            <person name="Shah P."/>
            <person name="Silverstein K.A."/>
            <person name="Skrzypek M.S."/>
            <person name="Soll D."/>
            <person name="Staggs R."/>
            <person name="Stansfield I."/>
            <person name="Stumpf M.P."/>
            <person name="Sudbery P.E."/>
            <person name="Srikantha T."/>
            <person name="Zeng Q."/>
            <person name="Berman J."/>
            <person name="Berriman M."/>
            <person name="Heitman J."/>
            <person name="Gow N.A."/>
            <person name="Lorenz M.C."/>
            <person name="Birren B.W."/>
            <person name="Kellis M."/>
            <person name="Cuomo C.A."/>
        </authorList>
    </citation>
    <scope>NUCLEOTIDE SEQUENCE [LARGE SCALE GENOMIC DNA]</scope>
    <source>
        <strain evidence="8">ATCC MYA-3404 / T1</strain>
    </source>
</reference>
<gene>
    <name evidence="7" type="ORF">CTRG_02804</name>
</gene>
<feature type="compositionally biased region" description="Acidic residues" evidence="5">
    <location>
        <begin position="547"/>
        <end position="572"/>
    </location>
</feature>
<dbReference type="InterPro" id="IPR018501">
    <property type="entry name" value="DDT_dom"/>
</dbReference>
<feature type="compositionally biased region" description="Basic and acidic residues" evidence="5">
    <location>
        <begin position="1282"/>
        <end position="1294"/>
    </location>
</feature>
<feature type="coiled-coil region" evidence="4">
    <location>
        <begin position="1244"/>
        <end position="1271"/>
    </location>
</feature>
<dbReference type="HOGENOM" id="CLU_002631_1_1_1"/>
<comment type="subcellular location">
    <subcellularLocation>
        <location evidence="1 3">Nucleus</location>
    </subcellularLocation>
</comment>
<feature type="compositionally biased region" description="Basic residues" evidence="5">
    <location>
        <begin position="1216"/>
        <end position="1231"/>
    </location>
</feature>
<dbReference type="STRING" id="294747.C5M8T2"/>
<dbReference type="GO" id="GO:0000781">
    <property type="term" value="C:chromosome, telomeric region"/>
    <property type="evidence" value="ECO:0007669"/>
    <property type="project" value="GOC"/>
</dbReference>
<evidence type="ECO:0000256" key="2">
    <source>
        <dbReference type="ARBA" id="ARBA00023242"/>
    </source>
</evidence>
<feature type="compositionally biased region" description="Basic and acidic residues" evidence="5">
    <location>
        <begin position="1192"/>
        <end position="1204"/>
    </location>
</feature>
<feature type="compositionally biased region" description="Basic and acidic residues" evidence="5">
    <location>
        <begin position="599"/>
        <end position="630"/>
    </location>
</feature>
<accession>C5M8T2</accession>
<keyword evidence="8" id="KW-1185">Reference proteome</keyword>
<dbReference type="RefSeq" id="XP_002548507.1">
    <property type="nucleotide sequence ID" value="XM_002548461.1"/>
</dbReference>
<evidence type="ECO:0000256" key="3">
    <source>
        <dbReference type="PROSITE-ProRule" id="PRU00475"/>
    </source>
</evidence>
<dbReference type="GO" id="GO:0031509">
    <property type="term" value="P:subtelomeric heterochromatin formation"/>
    <property type="evidence" value="ECO:0007669"/>
    <property type="project" value="TreeGrafter"/>
</dbReference>